<gene>
    <name evidence="2" type="ORF">GCM10011585_08130</name>
</gene>
<name>A0A917H6A5_9BACT</name>
<keyword evidence="1" id="KW-0472">Membrane</keyword>
<keyword evidence="1" id="KW-0812">Transmembrane</keyword>
<evidence type="ECO:0000256" key="1">
    <source>
        <dbReference type="SAM" id="Phobius"/>
    </source>
</evidence>
<dbReference type="Proteomes" id="UP000647241">
    <property type="component" value="Unassembled WGS sequence"/>
</dbReference>
<proteinExistence type="predicted"/>
<dbReference type="RefSeq" id="WP_188552836.1">
    <property type="nucleotide sequence ID" value="NZ_BMGT01000001.1"/>
</dbReference>
<comment type="caution">
    <text evidence="2">The sequence shown here is derived from an EMBL/GenBank/DDBJ whole genome shotgun (WGS) entry which is preliminary data.</text>
</comment>
<reference evidence="2" key="2">
    <citation type="submission" date="2020-09" db="EMBL/GenBank/DDBJ databases">
        <authorList>
            <person name="Sun Q."/>
            <person name="Zhou Y."/>
        </authorList>
    </citation>
    <scope>NUCLEOTIDE SEQUENCE</scope>
    <source>
        <strain evidence="2">CGMCC 1.12997</strain>
    </source>
</reference>
<dbReference type="EMBL" id="BMGT01000001">
    <property type="protein sequence ID" value="GGG68534.1"/>
    <property type="molecule type" value="Genomic_DNA"/>
</dbReference>
<feature type="transmembrane region" description="Helical" evidence="1">
    <location>
        <begin position="168"/>
        <end position="186"/>
    </location>
</feature>
<organism evidence="2 3">
    <name type="scientific">Edaphobacter dinghuensis</name>
    <dbReference type="NCBI Taxonomy" id="1560005"/>
    <lineage>
        <taxon>Bacteria</taxon>
        <taxon>Pseudomonadati</taxon>
        <taxon>Acidobacteriota</taxon>
        <taxon>Terriglobia</taxon>
        <taxon>Terriglobales</taxon>
        <taxon>Acidobacteriaceae</taxon>
        <taxon>Edaphobacter</taxon>
    </lineage>
</organism>
<evidence type="ECO:0000313" key="2">
    <source>
        <dbReference type="EMBL" id="GGG68534.1"/>
    </source>
</evidence>
<keyword evidence="1" id="KW-1133">Transmembrane helix</keyword>
<reference evidence="2" key="1">
    <citation type="journal article" date="2014" name="Int. J. Syst. Evol. Microbiol.">
        <title>Complete genome sequence of Corynebacterium casei LMG S-19264T (=DSM 44701T), isolated from a smear-ripened cheese.</title>
        <authorList>
            <consortium name="US DOE Joint Genome Institute (JGI-PGF)"/>
            <person name="Walter F."/>
            <person name="Albersmeier A."/>
            <person name="Kalinowski J."/>
            <person name="Ruckert C."/>
        </authorList>
    </citation>
    <scope>NUCLEOTIDE SEQUENCE</scope>
    <source>
        <strain evidence="2">CGMCC 1.12997</strain>
    </source>
</reference>
<protein>
    <submittedName>
        <fullName evidence="2">Uncharacterized protein</fullName>
    </submittedName>
</protein>
<sequence>MLVDSATGNPADLSEEEKTAIHLQMERLLANPYFSHSRRFPSFLRFVVKHTISKQTDLLKERTLGIEIFGKNADYDTASDPIVRVTAAEIRKRIAQYYQDPGHENELRISLPIGSYIPQFHWPSSTKEEAPPAEPPSPALPEAPVIATQEALPVEVPVHHHGRHWKTAFFSGLALAVVGIALVLFWNSTHRSAYDYFWGPVLSSSDPVLFCVADQNQYSAIALRDAADPSRQIILPDNLTALVMDDLNPIVRMAGVLQSNGKKYSLKGEGATTLLDLQSGPTVFIGAFDNAWTLRLTKPLRYHFANNTDMTEFRIVDSHSPTQASWVVSRTQQMATNNYRDYAIVARFTDTNTGRIAIIAAGVGRGGTIAAGEFLTSPEDLALLEHAAQAAGNKKNLEVVLSTQIIDGEPGTPKIEASYFW</sequence>
<dbReference type="AlphaFoldDB" id="A0A917H6A5"/>
<keyword evidence="3" id="KW-1185">Reference proteome</keyword>
<accession>A0A917H6A5</accession>
<evidence type="ECO:0000313" key="3">
    <source>
        <dbReference type="Proteomes" id="UP000647241"/>
    </source>
</evidence>